<evidence type="ECO:0000256" key="1">
    <source>
        <dbReference type="ARBA" id="ARBA00004141"/>
    </source>
</evidence>
<reference evidence="7 8" key="1">
    <citation type="submission" date="2018-11" db="EMBL/GenBank/DDBJ databases">
        <authorList>
            <consortium name="Pathogen Informatics"/>
        </authorList>
    </citation>
    <scope>NUCLEOTIDE SEQUENCE [LARGE SCALE GENOMIC DNA]</scope>
</reference>
<dbReference type="Proteomes" id="UP000267096">
    <property type="component" value="Unassembled WGS sequence"/>
</dbReference>
<dbReference type="GO" id="GO:0016020">
    <property type="term" value="C:membrane"/>
    <property type="evidence" value="ECO:0007669"/>
    <property type="project" value="UniProtKB-SubCell"/>
</dbReference>
<evidence type="ECO:0000256" key="4">
    <source>
        <dbReference type="ARBA" id="ARBA00022989"/>
    </source>
</evidence>
<dbReference type="PANTHER" id="PTHR31893:SF5">
    <property type="entry name" value="TRANSMEMBRANE PROTEIN 151 HOMOLOG"/>
    <property type="match status" value="1"/>
</dbReference>
<organism evidence="7 8">
    <name type="scientific">Anisakis simplex</name>
    <name type="common">Herring worm</name>
    <dbReference type="NCBI Taxonomy" id="6269"/>
    <lineage>
        <taxon>Eukaryota</taxon>
        <taxon>Metazoa</taxon>
        <taxon>Ecdysozoa</taxon>
        <taxon>Nematoda</taxon>
        <taxon>Chromadorea</taxon>
        <taxon>Rhabditida</taxon>
        <taxon>Spirurina</taxon>
        <taxon>Ascaridomorpha</taxon>
        <taxon>Ascaridoidea</taxon>
        <taxon>Anisakidae</taxon>
        <taxon>Anisakis</taxon>
        <taxon>Anisakis simplex complex</taxon>
    </lineage>
</organism>
<feature type="transmembrane region" description="Helical" evidence="6">
    <location>
        <begin position="20"/>
        <end position="38"/>
    </location>
</feature>
<keyword evidence="4 6" id="KW-1133">Transmembrane helix</keyword>
<dbReference type="AlphaFoldDB" id="A0A3P6RRL7"/>
<dbReference type="OrthoDB" id="190434at2759"/>
<name>A0A3P6RRL7_ANISI</name>
<dbReference type="Pfam" id="PF14857">
    <property type="entry name" value="TMEM151"/>
    <property type="match status" value="1"/>
</dbReference>
<evidence type="ECO:0000256" key="6">
    <source>
        <dbReference type="SAM" id="Phobius"/>
    </source>
</evidence>
<keyword evidence="3 6" id="KW-0812">Transmembrane</keyword>
<dbReference type="InterPro" id="IPR026767">
    <property type="entry name" value="Tmem151"/>
</dbReference>
<protein>
    <submittedName>
        <fullName evidence="7">Uncharacterized protein</fullName>
    </submittedName>
</protein>
<keyword evidence="5 6" id="KW-0472">Membrane</keyword>
<keyword evidence="8" id="KW-1185">Reference proteome</keyword>
<comment type="similarity">
    <text evidence="2">Belongs to the TMEM151 family.</text>
</comment>
<evidence type="ECO:0000256" key="3">
    <source>
        <dbReference type="ARBA" id="ARBA00022692"/>
    </source>
</evidence>
<accession>A0A3P6RRL7</accession>
<proteinExistence type="inferred from homology"/>
<dbReference type="PANTHER" id="PTHR31893">
    <property type="entry name" value="TRANSMEMBRANE PROTEIN 151 HOMOLOG"/>
    <property type="match status" value="1"/>
</dbReference>
<evidence type="ECO:0000256" key="2">
    <source>
        <dbReference type="ARBA" id="ARBA00009583"/>
    </source>
</evidence>
<evidence type="ECO:0000256" key="5">
    <source>
        <dbReference type="ARBA" id="ARBA00023136"/>
    </source>
</evidence>
<evidence type="ECO:0000313" key="8">
    <source>
        <dbReference type="Proteomes" id="UP000267096"/>
    </source>
</evidence>
<dbReference type="EMBL" id="UYRR01036054">
    <property type="protein sequence ID" value="VDK66112.1"/>
    <property type="molecule type" value="Genomic_DNA"/>
</dbReference>
<comment type="subcellular location">
    <subcellularLocation>
        <location evidence="1">Membrane</location>
        <topology evidence="1">Multi-pass membrane protein</topology>
    </subcellularLocation>
</comment>
<gene>
    <name evidence="7" type="ORF">ASIM_LOCUS18762</name>
</gene>
<sequence length="189" mass="21771">MPFSDQMIVFSSSSHKCPWYLSSTAFWLFSILLMSWPLRLICELQTAHVNYQVTKLFGTNYLSPSSVNYTGPLTRTSTMDSRELELAAAQRDSYLIVPSYSEAMLLEPSPATNQIYLSNDHYRNRTRPLVSCNENVVLTNYGAIEQSSNQRTQRYDNLRSSFRRSLMQRLPIRSRSMNLIFNRLVGGEC</sequence>
<evidence type="ECO:0000313" key="7">
    <source>
        <dbReference type="EMBL" id="VDK66112.1"/>
    </source>
</evidence>